<proteinExistence type="predicted"/>
<sequence>MISNTNEPKPPTRTSKIRHDQTMAILGKTTLDVFPLCFGGNVFGWTVDEPTAFEILDAYAAAGGNFIDTADMYNSWLPDHPIGESEIMIGNWMKARGNRDTIVLATKISSLPSRKGLSAANIAAATQDCLDRLQTDYIDVLYAHRDDLETPMLETMTAFNELVTSGKVRYLGASNFTAERLQESLDVCAEHNLAKYSVLQNNYNLMNRKEYEADVRAIVAKAGIAHAPYYGLASGFLTGKYRPGVEVDSQRARGAAKMLDARGLAVLAALDEVAERHQVPVASVALAWLYAQPTIGAPIASARTLEQLNELLPMATLQLSDAELASLTAASEI</sequence>
<gene>
    <name evidence="3" type="ORF">UFOPK1908_00791</name>
</gene>
<dbReference type="PANTHER" id="PTHR43364:SF6">
    <property type="entry name" value="OXIDOREDUCTASE-RELATED"/>
    <property type="match status" value="1"/>
</dbReference>
<feature type="domain" description="NADP-dependent oxidoreductase" evidence="2">
    <location>
        <begin position="35"/>
        <end position="331"/>
    </location>
</feature>
<protein>
    <submittedName>
        <fullName evidence="3">Unannotated protein</fullName>
    </submittedName>
</protein>
<dbReference type="GO" id="GO:0005829">
    <property type="term" value="C:cytosol"/>
    <property type="evidence" value="ECO:0007669"/>
    <property type="project" value="TreeGrafter"/>
</dbReference>
<keyword evidence="1" id="KW-0560">Oxidoreductase</keyword>
<dbReference type="EMBL" id="CAEZVB010000031">
    <property type="protein sequence ID" value="CAB4621053.1"/>
    <property type="molecule type" value="Genomic_DNA"/>
</dbReference>
<organism evidence="3">
    <name type="scientific">freshwater metagenome</name>
    <dbReference type="NCBI Taxonomy" id="449393"/>
    <lineage>
        <taxon>unclassified sequences</taxon>
        <taxon>metagenomes</taxon>
        <taxon>ecological metagenomes</taxon>
    </lineage>
</organism>
<dbReference type="PANTHER" id="PTHR43364">
    <property type="entry name" value="NADH-SPECIFIC METHYLGLYOXAL REDUCTASE-RELATED"/>
    <property type="match status" value="1"/>
</dbReference>
<accession>A0A6J6I982</accession>
<dbReference type="InterPro" id="IPR023210">
    <property type="entry name" value="NADP_OxRdtase_dom"/>
</dbReference>
<dbReference type="GO" id="GO:0016491">
    <property type="term" value="F:oxidoreductase activity"/>
    <property type="evidence" value="ECO:0007669"/>
    <property type="project" value="UniProtKB-KW"/>
</dbReference>
<dbReference type="AlphaFoldDB" id="A0A6J6I982"/>
<dbReference type="InterPro" id="IPR050523">
    <property type="entry name" value="AKR_Detox_Biosynth"/>
</dbReference>
<dbReference type="Gene3D" id="3.20.20.100">
    <property type="entry name" value="NADP-dependent oxidoreductase domain"/>
    <property type="match status" value="1"/>
</dbReference>
<dbReference type="CDD" id="cd19081">
    <property type="entry name" value="AKR_AKR9C1"/>
    <property type="match status" value="1"/>
</dbReference>
<dbReference type="Pfam" id="PF00248">
    <property type="entry name" value="Aldo_ket_red"/>
    <property type="match status" value="1"/>
</dbReference>
<dbReference type="InterPro" id="IPR036812">
    <property type="entry name" value="NAD(P)_OxRdtase_dom_sf"/>
</dbReference>
<dbReference type="SUPFAM" id="SSF51430">
    <property type="entry name" value="NAD(P)-linked oxidoreductase"/>
    <property type="match status" value="1"/>
</dbReference>
<reference evidence="3" key="1">
    <citation type="submission" date="2020-05" db="EMBL/GenBank/DDBJ databases">
        <authorList>
            <person name="Chiriac C."/>
            <person name="Salcher M."/>
            <person name="Ghai R."/>
            <person name="Kavagutti S V."/>
        </authorList>
    </citation>
    <scope>NUCLEOTIDE SEQUENCE</scope>
</reference>
<name>A0A6J6I982_9ZZZZ</name>
<evidence type="ECO:0000256" key="1">
    <source>
        <dbReference type="ARBA" id="ARBA00023002"/>
    </source>
</evidence>
<dbReference type="FunFam" id="3.20.20.100:FF:000004">
    <property type="entry name" value="Oxidoreductase, aldo/keto reductase"/>
    <property type="match status" value="1"/>
</dbReference>
<evidence type="ECO:0000259" key="2">
    <source>
        <dbReference type="Pfam" id="PF00248"/>
    </source>
</evidence>
<evidence type="ECO:0000313" key="3">
    <source>
        <dbReference type="EMBL" id="CAB4621053.1"/>
    </source>
</evidence>